<dbReference type="InterPro" id="IPR011701">
    <property type="entry name" value="MFS"/>
</dbReference>
<evidence type="ECO:0000256" key="4">
    <source>
        <dbReference type="ARBA" id="ARBA00022475"/>
    </source>
</evidence>
<feature type="transmembrane region" description="Helical" evidence="8">
    <location>
        <begin position="355"/>
        <end position="375"/>
    </location>
</feature>
<feature type="transmembrane region" description="Helical" evidence="8">
    <location>
        <begin position="289"/>
        <end position="310"/>
    </location>
</feature>
<keyword evidence="5 8" id="KW-0812">Transmembrane</keyword>
<dbReference type="Proteomes" id="UP000253918">
    <property type="component" value="Unassembled WGS sequence"/>
</dbReference>
<feature type="domain" description="Major facilitator superfamily (MFS) profile" evidence="9">
    <location>
        <begin position="20"/>
        <end position="405"/>
    </location>
</feature>
<evidence type="ECO:0000313" key="10">
    <source>
        <dbReference type="EMBL" id="RDE07032.1"/>
    </source>
</evidence>
<protein>
    <recommendedName>
        <fullName evidence="8">Bcr/CflA family efflux transporter</fullName>
    </recommendedName>
</protein>
<organism evidence="10 11">
    <name type="scientific">Sphingomonas aracearum</name>
    <dbReference type="NCBI Taxonomy" id="2283317"/>
    <lineage>
        <taxon>Bacteria</taxon>
        <taxon>Pseudomonadati</taxon>
        <taxon>Pseudomonadota</taxon>
        <taxon>Alphaproteobacteria</taxon>
        <taxon>Sphingomonadales</taxon>
        <taxon>Sphingomonadaceae</taxon>
        <taxon>Sphingomonas</taxon>
    </lineage>
</organism>
<evidence type="ECO:0000256" key="2">
    <source>
        <dbReference type="ARBA" id="ARBA00006236"/>
    </source>
</evidence>
<dbReference type="CDD" id="cd17320">
    <property type="entry name" value="MFS_MdfA_MDR_like"/>
    <property type="match status" value="1"/>
</dbReference>
<dbReference type="GO" id="GO:1990961">
    <property type="term" value="P:xenobiotic detoxification by transmembrane export across the plasma membrane"/>
    <property type="evidence" value="ECO:0007669"/>
    <property type="project" value="InterPro"/>
</dbReference>
<dbReference type="AlphaFoldDB" id="A0A369W182"/>
<dbReference type="InterPro" id="IPR036259">
    <property type="entry name" value="MFS_trans_sf"/>
</dbReference>
<dbReference type="PROSITE" id="PS50850">
    <property type="entry name" value="MFS"/>
    <property type="match status" value="1"/>
</dbReference>
<dbReference type="OrthoDB" id="9800416at2"/>
<dbReference type="EMBL" id="QQNB01000001">
    <property type="protein sequence ID" value="RDE07032.1"/>
    <property type="molecule type" value="Genomic_DNA"/>
</dbReference>
<evidence type="ECO:0000256" key="3">
    <source>
        <dbReference type="ARBA" id="ARBA00022448"/>
    </source>
</evidence>
<keyword evidence="8" id="KW-0997">Cell inner membrane</keyword>
<sequence>MHGQAAPATQDSAPLGFKEFVALIACLMALTALGIDSMLPALPAIGAALDVAEENRRQFIITAFLIGFGVAQLAWGPLADRFGRKPVLTGAMVAYVLANLLATISGSFVLLLGARVLGGAAVAAARVVTVALVRDCYSGRAMARVMSLAFIVFMAAPVLAPMVGLALLQVGSWRLIFGFIAAASAAVLVWFVWRMPETLAVARRQPLSPERLLAGYRLTITDRWSLGYTVAAMLLLGGLYGFINSVQQIMFDVFHRPDLLIPFFACVGGAMACVNLLNSRLVMRLGTRMISHAALLGLIAVAALHLAIAWSGVENLWSFVVLQALMMGCFGLANSNFSAMAMENMGGIAGTASSVQGFATVTVGALIGAVIGQSFDGSTVPLYLGFTSVGVLALVVVLIAERGRLFHGHQA</sequence>
<accession>A0A369W182</accession>
<feature type="transmembrane region" description="Helical" evidence="8">
    <location>
        <begin position="316"/>
        <end position="334"/>
    </location>
</feature>
<keyword evidence="7 8" id="KW-0472">Membrane</keyword>
<dbReference type="InterPro" id="IPR020846">
    <property type="entry name" value="MFS_dom"/>
</dbReference>
<keyword evidence="4" id="KW-1003">Cell membrane</keyword>
<comment type="subcellular location">
    <subcellularLocation>
        <location evidence="8">Cell inner membrane</location>
        <topology evidence="8">Multi-pass membrane protein</topology>
    </subcellularLocation>
    <subcellularLocation>
        <location evidence="1">Cell membrane</location>
        <topology evidence="1">Multi-pass membrane protein</topology>
    </subcellularLocation>
</comment>
<gene>
    <name evidence="10" type="ORF">DVW87_05085</name>
</gene>
<feature type="transmembrane region" description="Helical" evidence="8">
    <location>
        <begin position="59"/>
        <end position="75"/>
    </location>
</feature>
<evidence type="ECO:0000256" key="1">
    <source>
        <dbReference type="ARBA" id="ARBA00004651"/>
    </source>
</evidence>
<dbReference type="Pfam" id="PF07690">
    <property type="entry name" value="MFS_1"/>
    <property type="match status" value="1"/>
</dbReference>
<dbReference type="RefSeq" id="WP_114686612.1">
    <property type="nucleotide sequence ID" value="NZ_QQNB01000001.1"/>
</dbReference>
<feature type="transmembrane region" description="Helical" evidence="8">
    <location>
        <begin position="381"/>
        <end position="400"/>
    </location>
</feature>
<evidence type="ECO:0000256" key="7">
    <source>
        <dbReference type="ARBA" id="ARBA00023136"/>
    </source>
</evidence>
<dbReference type="GO" id="GO:0005886">
    <property type="term" value="C:plasma membrane"/>
    <property type="evidence" value="ECO:0007669"/>
    <property type="project" value="UniProtKB-SubCell"/>
</dbReference>
<feature type="transmembrane region" description="Helical" evidence="8">
    <location>
        <begin position="20"/>
        <end position="39"/>
    </location>
</feature>
<evidence type="ECO:0000259" key="9">
    <source>
        <dbReference type="PROSITE" id="PS50850"/>
    </source>
</evidence>
<dbReference type="GO" id="GO:0042910">
    <property type="term" value="F:xenobiotic transmembrane transporter activity"/>
    <property type="evidence" value="ECO:0007669"/>
    <property type="project" value="InterPro"/>
</dbReference>
<evidence type="ECO:0000256" key="5">
    <source>
        <dbReference type="ARBA" id="ARBA00022692"/>
    </source>
</evidence>
<dbReference type="PANTHER" id="PTHR23502:SF132">
    <property type="entry name" value="POLYAMINE TRANSPORTER 2-RELATED"/>
    <property type="match status" value="1"/>
</dbReference>
<dbReference type="PANTHER" id="PTHR23502">
    <property type="entry name" value="MAJOR FACILITATOR SUPERFAMILY"/>
    <property type="match status" value="1"/>
</dbReference>
<comment type="caution">
    <text evidence="10">The sequence shown here is derived from an EMBL/GenBank/DDBJ whole genome shotgun (WGS) entry which is preliminary data.</text>
</comment>
<comment type="caution">
    <text evidence="8">Lacks conserved residue(s) required for the propagation of feature annotation.</text>
</comment>
<dbReference type="InterPro" id="IPR004812">
    <property type="entry name" value="Efflux_drug-R_Bcr/CmlA"/>
</dbReference>
<feature type="transmembrane region" description="Helical" evidence="8">
    <location>
        <begin position="145"/>
        <end position="167"/>
    </location>
</feature>
<keyword evidence="3 8" id="KW-0813">Transport</keyword>
<feature type="transmembrane region" description="Helical" evidence="8">
    <location>
        <begin position="226"/>
        <end position="247"/>
    </location>
</feature>
<keyword evidence="11" id="KW-1185">Reference proteome</keyword>
<name>A0A369W182_9SPHN</name>
<dbReference type="SUPFAM" id="SSF103473">
    <property type="entry name" value="MFS general substrate transporter"/>
    <property type="match status" value="1"/>
</dbReference>
<dbReference type="NCBIfam" id="TIGR00710">
    <property type="entry name" value="efflux_Bcr_CflA"/>
    <property type="match status" value="1"/>
</dbReference>
<reference evidence="10 11" key="1">
    <citation type="submission" date="2018-07" db="EMBL/GenBank/DDBJ databases">
        <title>a novel species of Sphingomonas isolated from the rhizosphere soil of Araceae plant.</title>
        <authorList>
            <person name="Zhiyong W."/>
            <person name="Qinglan Z."/>
            <person name="Zhiwei F."/>
            <person name="Ding X."/>
            <person name="Gejiao W."/>
            <person name="Shixue Z."/>
        </authorList>
    </citation>
    <scope>NUCLEOTIDE SEQUENCE [LARGE SCALE GENOMIC DNA]</scope>
    <source>
        <strain evidence="10 11">WZY 27</strain>
    </source>
</reference>
<feature type="transmembrane region" description="Helical" evidence="8">
    <location>
        <begin position="259"/>
        <end position="277"/>
    </location>
</feature>
<evidence type="ECO:0000256" key="6">
    <source>
        <dbReference type="ARBA" id="ARBA00022989"/>
    </source>
</evidence>
<feature type="transmembrane region" description="Helical" evidence="8">
    <location>
        <begin position="87"/>
        <end position="110"/>
    </location>
</feature>
<keyword evidence="6 8" id="KW-1133">Transmembrane helix</keyword>
<evidence type="ECO:0000313" key="11">
    <source>
        <dbReference type="Proteomes" id="UP000253918"/>
    </source>
</evidence>
<proteinExistence type="inferred from homology"/>
<evidence type="ECO:0000256" key="8">
    <source>
        <dbReference type="RuleBase" id="RU365088"/>
    </source>
</evidence>
<dbReference type="Gene3D" id="1.20.1720.10">
    <property type="entry name" value="Multidrug resistance protein D"/>
    <property type="match status" value="1"/>
</dbReference>
<comment type="similarity">
    <text evidence="2 8">Belongs to the major facilitator superfamily. Bcr/CmlA family.</text>
</comment>
<feature type="transmembrane region" description="Helical" evidence="8">
    <location>
        <begin position="173"/>
        <end position="193"/>
    </location>
</feature>